<comment type="caution">
    <text evidence="1">The sequence shown here is derived from an EMBL/GenBank/DDBJ whole genome shotgun (WGS) entry which is preliminary data.</text>
</comment>
<name>A0A834MFZ8_RHYFE</name>
<evidence type="ECO:0000313" key="1">
    <source>
        <dbReference type="EMBL" id="KAF7276944.1"/>
    </source>
</evidence>
<feature type="non-terminal residue" evidence="1">
    <location>
        <position position="1"/>
    </location>
</feature>
<keyword evidence="2" id="KW-1185">Reference proteome</keyword>
<reference evidence="1" key="1">
    <citation type="submission" date="2020-08" db="EMBL/GenBank/DDBJ databases">
        <title>Genome sequencing and assembly of the red palm weevil Rhynchophorus ferrugineus.</title>
        <authorList>
            <person name="Dias G.B."/>
            <person name="Bergman C.M."/>
            <person name="Manee M."/>
        </authorList>
    </citation>
    <scope>NUCLEOTIDE SEQUENCE</scope>
    <source>
        <strain evidence="1">AA-2017</strain>
        <tissue evidence="1">Whole larva</tissue>
    </source>
</reference>
<evidence type="ECO:0000313" key="2">
    <source>
        <dbReference type="Proteomes" id="UP000625711"/>
    </source>
</evidence>
<accession>A0A834MFZ8</accession>
<protein>
    <submittedName>
        <fullName evidence="1">Uncharacterized protein</fullName>
    </submittedName>
</protein>
<proteinExistence type="predicted"/>
<organism evidence="1 2">
    <name type="scientific">Rhynchophorus ferrugineus</name>
    <name type="common">Red palm weevil</name>
    <name type="synonym">Curculio ferrugineus</name>
    <dbReference type="NCBI Taxonomy" id="354439"/>
    <lineage>
        <taxon>Eukaryota</taxon>
        <taxon>Metazoa</taxon>
        <taxon>Ecdysozoa</taxon>
        <taxon>Arthropoda</taxon>
        <taxon>Hexapoda</taxon>
        <taxon>Insecta</taxon>
        <taxon>Pterygota</taxon>
        <taxon>Neoptera</taxon>
        <taxon>Endopterygota</taxon>
        <taxon>Coleoptera</taxon>
        <taxon>Polyphaga</taxon>
        <taxon>Cucujiformia</taxon>
        <taxon>Curculionidae</taxon>
        <taxon>Dryophthorinae</taxon>
        <taxon>Rhynchophorus</taxon>
    </lineage>
</organism>
<gene>
    <name evidence="1" type="ORF">GWI33_009628</name>
</gene>
<dbReference type="Proteomes" id="UP000625711">
    <property type="component" value="Unassembled WGS sequence"/>
</dbReference>
<dbReference type="EMBL" id="JAACXV010004943">
    <property type="protein sequence ID" value="KAF7276944.1"/>
    <property type="molecule type" value="Genomic_DNA"/>
</dbReference>
<sequence length="46" mass="5065">LGPNKVRDQDNIVTCKGSCVQLSFGKETKAILESYGVSSKELYMNL</sequence>
<dbReference type="AlphaFoldDB" id="A0A834MFZ8"/>